<organism evidence="2 3">
    <name type="scientific">Streptosporangium becharense</name>
    <dbReference type="NCBI Taxonomy" id="1816182"/>
    <lineage>
        <taxon>Bacteria</taxon>
        <taxon>Bacillati</taxon>
        <taxon>Actinomycetota</taxon>
        <taxon>Actinomycetes</taxon>
        <taxon>Streptosporangiales</taxon>
        <taxon>Streptosporangiaceae</taxon>
        <taxon>Streptosporangium</taxon>
    </lineage>
</organism>
<reference evidence="2 3" key="1">
    <citation type="submission" date="2020-08" db="EMBL/GenBank/DDBJ databases">
        <title>Sequencing the genomes of 1000 actinobacteria strains.</title>
        <authorList>
            <person name="Klenk H.-P."/>
        </authorList>
    </citation>
    <scope>NUCLEOTIDE SEQUENCE [LARGE SCALE GENOMIC DNA]</scope>
    <source>
        <strain evidence="2 3">DSM 46887</strain>
    </source>
</reference>
<dbReference type="EMBL" id="JACHMP010000001">
    <property type="protein sequence ID" value="MBB5823105.1"/>
    <property type="molecule type" value="Genomic_DNA"/>
</dbReference>
<sequence>MNRWVRLALMVLLLVIFAAVVGVSLRGVRFSSSSSGEERARCVDTSSQQSDGTHLVVDDRNCESGGDEAGRRYRWEGTGSSDGLGRSVLELIRELLDGRR</sequence>
<comment type="caution">
    <text evidence="2">The sequence shown here is derived from an EMBL/GenBank/DDBJ whole genome shotgun (WGS) entry which is preliminary data.</text>
</comment>
<dbReference type="Proteomes" id="UP000540685">
    <property type="component" value="Unassembled WGS sequence"/>
</dbReference>
<dbReference type="AlphaFoldDB" id="A0A7W9MJI8"/>
<evidence type="ECO:0000313" key="3">
    <source>
        <dbReference type="Proteomes" id="UP000540685"/>
    </source>
</evidence>
<proteinExistence type="predicted"/>
<feature type="compositionally biased region" description="Basic and acidic residues" evidence="1">
    <location>
        <begin position="56"/>
        <end position="73"/>
    </location>
</feature>
<accession>A0A7W9MJI8</accession>
<gene>
    <name evidence="2" type="ORF">F4562_006167</name>
</gene>
<evidence type="ECO:0000256" key="1">
    <source>
        <dbReference type="SAM" id="MobiDB-lite"/>
    </source>
</evidence>
<keyword evidence="3" id="KW-1185">Reference proteome</keyword>
<evidence type="ECO:0000313" key="2">
    <source>
        <dbReference type="EMBL" id="MBB5823105.1"/>
    </source>
</evidence>
<protein>
    <submittedName>
        <fullName evidence="2">Uncharacterized protein</fullName>
    </submittedName>
</protein>
<name>A0A7W9MJI8_9ACTN</name>
<feature type="region of interest" description="Disordered" evidence="1">
    <location>
        <begin position="32"/>
        <end position="73"/>
    </location>
</feature>
<dbReference type="RefSeq" id="WP_184540052.1">
    <property type="nucleotide sequence ID" value="NZ_JACHMP010000001.1"/>
</dbReference>